<protein>
    <submittedName>
        <fullName evidence="1">Competence protein</fullName>
    </submittedName>
</protein>
<name>A0A917TVX4_9BACI</name>
<evidence type="ECO:0000313" key="1">
    <source>
        <dbReference type="EMBL" id="GGM40541.1"/>
    </source>
</evidence>
<reference evidence="1" key="2">
    <citation type="submission" date="2020-09" db="EMBL/GenBank/DDBJ databases">
        <authorList>
            <person name="Sun Q."/>
            <person name="Zhou Y."/>
        </authorList>
    </citation>
    <scope>NUCLEOTIDE SEQUENCE</scope>
    <source>
        <strain evidence="1">CGMCC 1.6333</strain>
    </source>
</reference>
<dbReference type="Pfam" id="PF06338">
    <property type="entry name" value="ComK"/>
    <property type="match status" value="1"/>
</dbReference>
<dbReference type="EMBL" id="BMLG01000023">
    <property type="protein sequence ID" value="GGM40541.1"/>
    <property type="molecule type" value="Genomic_DNA"/>
</dbReference>
<dbReference type="Proteomes" id="UP000618460">
    <property type="component" value="Unassembled WGS sequence"/>
</dbReference>
<evidence type="ECO:0000313" key="2">
    <source>
        <dbReference type="Proteomes" id="UP000618460"/>
    </source>
</evidence>
<organism evidence="1 2">
    <name type="scientific">Paraliobacillus quinghaiensis</name>
    <dbReference type="NCBI Taxonomy" id="470815"/>
    <lineage>
        <taxon>Bacteria</taxon>
        <taxon>Bacillati</taxon>
        <taxon>Bacillota</taxon>
        <taxon>Bacilli</taxon>
        <taxon>Bacillales</taxon>
        <taxon>Bacillaceae</taxon>
        <taxon>Paraliobacillus</taxon>
    </lineage>
</organism>
<dbReference type="GO" id="GO:0030420">
    <property type="term" value="P:establishment of competence for transformation"/>
    <property type="evidence" value="ECO:0007669"/>
    <property type="project" value="InterPro"/>
</dbReference>
<proteinExistence type="predicted"/>
<dbReference type="InterPro" id="IPR010461">
    <property type="entry name" value="ComK"/>
</dbReference>
<keyword evidence="2" id="KW-1185">Reference proteome</keyword>
<reference evidence="1" key="1">
    <citation type="journal article" date="2014" name="Int. J. Syst. Evol. Microbiol.">
        <title>Complete genome sequence of Corynebacterium casei LMG S-19264T (=DSM 44701T), isolated from a smear-ripened cheese.</title>
        <authorList>
            <consortium name="US DOE Joint Genome Institute (JGI-PGF)"/>
            <person name="Walter F."/>
            <person name="Albersmeier A."/>
            <person name="Kalinowski J."/>
            <person name="Ruckert C."/>
        </authorList>
    </citation>
    <scope>NUCLEOTIDE SEQUENCE</scope>
    <source>
        <strain evidence="1">CGMCC 1.6333</strain>
    </source>
</reference>
<dbReference type="RefSeq" id="WP_229666781.1">
    <property type="nucleotide sequence ID" value="NZ_BMLG01000023.1"/>
</dbReference>
<gene>
    <name evidence="1" type="ORF">GCM10011351_28410</name>
</gene>
<accession>A0A917TVX4</accession>
<comment type="caution">
    <text evidence="1">The sequence shown here is derived from an EMBL/GenBank/DDBJ whole genome shotgun (WGS) entry which is preliminary data.</text>
</comment>
<dbReference type="AlphaFoldDB" id="A0A917TVX4"/>
<sequence length="157" mass="18111">MSEVVTDYYVTNRTMALLPVKHFDYDTVVIEVGCKKFVKQTALQIIKQACLDGASSYEGRRSAVSYQTGIKRKVPIPINLVKNIYAFPTQSPSQYDCSWIFYNHILFVTPNVPTTETDYKSIITFKNNQKLLMKESHYLIQKQMQRTVMAMLCFSTN</sequence>